<dbReference type="EMBL" id="SDMR01000002">
    <property type="protein sequence ID" value="TBT95965.1"/>
    <property type="molecule type" value="Genomic_DNA"/>
</dbReference>
<dbReference type="Proteomes" id="UP000291933">
    <property type="component" value="Unassembled WGS sequence"/>
</dbReference>
<keyword evidence="3" id="KW-0285">Flavoprotein</keyword>
<dbReference type="Pfam" id="PF13450">
    <property type="entry name" value="NAD_binding_8"/>
    <property type="match status" value="1"/>
</dbReference>
<dbReference type="Pfam" id="PF03275">
    <property type="entry name" value="GLF"/>
    <property type="match status" value="1"/>
</dbReference>
<keyword evidence="8" id="KW-1185">Reference proteome</keyword>
<dbReference type="AlphaFoldDB" id="A0A4Q9KNS7"/>
<dbReference type="InterPro" id="IPR004379">
    <property type="entry name" value="UDP-GALP_mutase"/>
</dbReference>
<dbReference type="SUPFAM" id="SSF51971">
    <property type="entry name" value="Nucleotide-binding domain"/>
    <property type="match status" value="1"/>
</dbReference>
<dbReference type="GO" id="GO:0008767">
    <property type="term" value="F:UDP-galactopyranose mutase activity"/>
    <property type="evidence" value="ECO:0007669"/>
    <property type="project" value="UniProtKB-EC"/>
</dbReference>
<evidence type="ECO:0000256" key="3">
    <source>
        <dbReference type="ARBA" id="ARBA00022630"/>
    </source>
</evidence>
<dbReference type="EC" id="5.4.99.9" evidence="7"/>
<protein>
    <submittedName>
        <fullName evidence="7">UDP-galactopyranose mutase</fullName>
        <ecNumber evidence="7">5.4.99.9</ecNumber>
    </submittedName>
</protein>
<dbReference type="InterPro" id="IPR015899">
    <property type="entry name" value="UDP-GalPyranose_mutase_C"/>
</dbReference>
<gene>
    <name evidence="7" type="primary">glf</name>
    <name evidence="7" type="ORF">ET996_03055</name>
</gene>
<evidence type="ECO:0000313" key="7">
    <source>
        <dbReference type="EMBL" id="TBT95965.1"/>
    </source>
</evidence>
<dbReference type="NCBIfam" id="TIGR00031">
    <property type="entry name" value="UDP-GALP_mutase"/>
    <property type="match status" value="1"/>
</dbReference>
<dbReference type="GO" id="GO:0050660">
    <property type="term" value="F:flavin adenine dinucleotide binding"/>
    <property type="evidence" value="ECO:0007669"/>
    <property type="project" value="TreeGrafter"/>
</dbReference>
<dbReference type="PANTHER" id="PTHR21197">
    <property type="entry name" value="UDP-GALACTOPYRANOSE MUTASE"/>
    <property type="match status" value="1"/>
</dbReference>
<dbReference type="PANTHER" id="PTHR21197:SF0">
    <property type="entry name" value="UDP-GALACTOPYRANOSE MUTASE"/>
    <property type="match status" value="1"/>
</dbReference>
<reference evidence="7 8" key="1">
    <citation type="submission" date="2019-01" db="EMBL/GenBank/DDBJ databases">
        <title>Lactibacter flavus gen. nov., sp. nov., a novel bacterium of the family Propionibacteriaceae isolated from raw milk and dairy products.</title>
        <authorList>
            <person name="Huptas C."/>
            <person name="Wenning M."/>
            <person name="Breitenwieser F."/>
            <person name="Doll E."/>
            <person name="Von Neubeck M."/>
            <person name="Busse H.-J."/>
            <person name="Scherer S."/>
        </authorList>
    </citation>
    <scope>NUCLEOTIDE SEQUENCE [LARGE SCALE GENOMIC DNA]</scope>
    <source>
        <strain evidence="7 8">DSM 22130</strain>
    </source>
</reference>
<keyword evidence="4" id="KW-0274">FAD</keyword>
<evidence type="ECO:0000313" key="8">
    <source>
        <dbReference type="Proteomes" id="UP000291933"/>
    </source>
</evidence>
<proteinExistence type="inferred from homology"/>
<name>A0A4Q9KNS7_PROTD</name>
<dbReference type="GO" id="GO:0005829">
    <property type="term" value="C:cytosol"/>
    <property type="evidence" value="ECO:0007669"/>
    <property type="project" value="TreeGrafter"/>
</dbReference>
<evidence type="ECO:0000256" key="4">
    <source>
        <dbReference type="ARBA" id="ARBA00022827"/>
    </source>
</evidence>
<comment type="similarity">
    <text evidence="2">Belongs to the UDP-galactopyranose/dTDP-fucopyranose mutase family.</text>
</comment>
<dbReference type="Gene3D" id="3.40.50.720">
    <property type="entry name" value="NAD(P)-binding Rossmann-like Domain"/>
    <property type="match status" value="3"/>
</dbReference>
<accession>A0A4Q9KNS7</accession>
<evidence type="ECO:0000259" key="6">
    <source>
        <dbReference type="Pfam" id="PF03275"/>
    </source>
</evidence>
<sequence length="402" mass="45582">MTTSGEQATGESRPLGSYDVIVVGAGFAGATVARELAERGGKSVIVLEQRHHIGGNAYDRLDDAGVLIHQYGPHIFHTVDQRVFDYVSRFTTWNGYSHEVLADVYGTYLPVPFNKQSLRLAFGHERGAYLIAKLIERFGDEKKVPISELRKEADPDLVEIADYVWENVFLHYTTKQWGKSADEIDVSVTARVPVFVSEDCRYFTDPHQGLPTEGYTKIFERMLDHPLITVRTNVDARPLLDLSEPGVVRVDGKPYAGTVIYTGPLDELFGCRHGRLPYRSLDFVFETHDVDQFQPRGTINYTVSEDYTRITEFKHLTRQELPGKTTIVREYSRDYDPESGMDPYYPEVNAEVQAMHAAYVALTEQLPSFYPLGRLAEYRYYNMDATVAKALDLADALLEENK</sequence>
<organism evidence="7 8">
    <name type="scientific">Propioniciclava tarda</name>
    <dbReference type="NCBI Taxonomy" id="433330"/>
    <lineage>
        <taxon>Bacteria</taxon>
        <taxon>Bacillati</taxon>
        <taxon>Actinomycetota</taxon>
        <taxon>Actinomycetes</taxon>
        <taxon>Propionibacteriales</taxon>
        <taxon>Propionibacteriaceae</taxon>
        <taxon>Propioniciclava</taxon>
    </lineage>
</organism>
<evidence type="ECO:0000256" key="1">
    <source>
        <dbReference type="ARBA" id="ARBA00001974"/>
    </source>
</evidence>
<comment type="caution">
    <text evidence="7">The sequence shown here is derived from an EMBL/GenBank/DDBJ whole genome shotgun (WGS) entry which is preliminary data.</text>
</comment>
<dbReference type="SUPFAM" id="SSF54373">
    <property type="entry name" value="FAD-linked reductases, C-terminal domain"/>
    <property type="match status" value="1"/>
</dbReference>
<dbReference type="RefSeq" id="WP_131171080.1">
    <property type="nucleotide sequence ID" value="NZ_FXTL01000002.1"/>
</dbReference>
<comment type="cofactor">
    <cofactor evidence="1">
        <name>FAD</name>
        <dbReference type="ChEBI" id="CHEBI:57692"/>
    </cofactor>
</comment>
<keyword evidence="5 7" id="KW-0413">Isomerase</keyword>
<dbReference type="OrthoDB" id="9769600at2"/>
<feature type="domain" description="UDP-galactopyranose mutase C-terminal" evidence="6">
    <location>
        <begin position="168"/>
        <end position="380"/>
    </location>
</feature>
<evidence type="ECO:0000256" key="2">
    <source>
        <dbReference type="ARBA" id="ARBA00009321"/>
    </source>
</evidence>
<evidence type="ECO:0000256" key="5">
    <source>
        <dbReference type="ARBA" id="ARBA00023235"/>
    </source>
</evidence>